<dbReference type="SUPFAM" id="SSF81383">
    <property type="entry name" value="F-box domain"/>
    <property type="match status" value="1"/>
</dbReference>
<proteinExistence type="predicted"/>
<reference evidence="1 2" key="1">
    <citation type="submission" date="2019-01" db="EMBL/GenBank/DDBJ databases">
        <title>Draft genome sequences of three monokaryotic isolates of the white-rot basidiomycete fungus Dichomitus squalens.</title>
        <authorList>
            <consortium name="DOE Joint Genome Institute"/>
            <person name="Lopez S.C."/>
            <person name="Andreopoulos B."/>
            <person name="Pangilinan J."/>
            <person name="Lipzen A."/>
            <person name="Riley R."/>
            <person name="Ahrendt S."/>
            <person name="Ng V."/>
            <person name="Barry K."/>
            <person name="Daum C."/>
            <person name="Grigoriev I.V."/>
            <person name="Hilden K.S."/>
            <person name="Makela M.R."/>
            <person name="de Vries R.P."/>
        </authorList>
    </citation>
    <scope>NUCLEOTIDE SEQUENCE [LARGE SCALE GENOMIC DNA]</scope>
    <source>
        <strain evidence="1 2">CBS 464.89</strain>
    </source>
</reference>
<organism evidence="1 2">
    <name type="scientific">Dichomitus squalens</name>
    <dbReference type="NCBI Taxonomy" id="114155"/>
    <lineage>
        <taxon>Eukaryota</taxon>
        <taxon>Fungi</taxon>
        <taxon>Dikarya</taxon>
        <taxon>Basidiomycota</taxon>
        <taxon>Agaricomycotina</taxon>
        <taxon>Agaricomycetes</taxon>
        <taxon>Polyporales</taxon>
        <taxon>Polyporaceae</taxon>
        <taxon>Dichomitus</taxon>
    </lineage>
</organism>
<gene>
    <name evidence="1" type="ORF">BD310DRAFT_556639</name>
</gene>
<dbReference type="Gene3D" id="1.20.1280.50">
    <property type="match status" value="1"/>
</dbReference>
<dbReference type="AlphaFoldDB" id="A0A4Q9PSH3"/>
<dbReference type="InterPro" id="IPR001810">
    <property type="entry name" value="F-box_dom"/>
</dbReference>
<sequence>MSARQQSYYGTRAFAILVDATKPVSASESLLPPQTLLASTTNPAKSNVTIQQIPPEIIAAIFSFVLDDRSEACHLFPKGVGNLFRLRDNSRLQSVAQVCHRWREILIGTSSLWSSVFYPESWPRPSKSCNLTSHFLKRRTAGALYIHWTGRVPPDAGRGELSRDTLDPLEVQQIHELHVRVMQGVWSEGWLPFPLTLAASNLERLCVTHEGTWKSASEVPLFEGPVLRRLAFLYMSNVPIFPGNPLPALTSLILILDSPCANLRPKWRVKDLLSLVASAYSLQQAYLSFLPPVERWAHEGTYPVAVLNHLRKLSVTLLDYCTSARDSFHLFLSHLRLPANCALRVSHSMDLRIYPGVVIPALERISDAHVVYDALRCSWYANIDPACSSSTSVLSVQAVGSSECTMPIRLDISAGPHTYTEDTVSLVRETLSVQRFSTATRLWISGAHTYHLLRGPNPVLATLSNVHTLILVDATLVNREDLALLWHSDASASNLTSLPCLTTLFVRLEQAQQLADVREVLCHRLSSGYPIRRLLVGYDGMLHSAWEEQIRDRLGNMVEELFIGVDAYDRMSWCSTVPRVCTDEEETSIYWPPWR</sequence>
<name>A0A4Q9PSH3_9APHY</name>
<dbReference type="InterPro" id="IPR036047">
    <property type="entry name" value="F-box-like_dom_sf"/>
</dbReference>
<keyword evidence="2" id="KW-1185">Reference proteome</keyword>
<evidence type="ECO:0000313" key="1">
    <source>
        <dbReference type="EMBL" id="TBU57351.1"/>
    </source>
</evidence>
<dbReference type="Proteomes" id="UP000292082">
    <property type="component" value="Unassembled WGS sequence"/>
</dbReference>
<accession>A0A4Q9PSH3</accession>
<evidence type="ECO:0000313" key="2">
    <source>
        <dbReference type="Proteomes" id="UP000292082"/>
    </source>
</evidence>
<protein>
    <submittedName>
        <fullName evidence="1">Uncharacterized protein</fullName>
    </submittedName>
</protein>
<dbReference type="EMBL" id="ML145138">
    <property type="protein sequence ID" value="TBU57351.1"/>
    <property type="molecule type" value="Genomic_DNA"/>
</dbReference>
<dbReference type="Pfam" id="PF12937">
    <property type="entry name" value="F-box-like"/>
    <property type="match status" value="1"/>
</dbReference>